<sequence>MSSCLNSDQKFVPHEDYTAKPPTKKLCYGKTDWISSSVAIDIVVAHYKLRAAVQRAEYLERKMHLILGPVS</sequence>
<comment type="caution">
    <text evidence="1">The sequence shown here is derived from an EMBL/GenBank/DDBJ whole genome shotgun (WGS) entry which is preliminary data.</text>
</comment>
<dbReference type="AlphaFoldDB" id="A0AAD6GHS5"/>
<organism evidence="1 2">
    <name type="scientific">Penicillium frequentans</name>
    <dbReference type="NCBI Taxonomy" id="3151616"/>
    <lineage>
        <taxon>Eukaryota</taxon>
        <taxon>Fungi</taxon>
        <taxon>Dikarya</taxon>
        <taxon>Ascomycota</taxon>
        <taxon>Pezizomycotina</taxon>
        <taxon>Eurotiomycetes</taxon>
        <taxon>Eurotiomycetidae</taxon>
        <taxon>Eurotiales</taxon>
        <taxon>Aspergillaceae</taxon>
        <taxon>Penicillium</taxon>
    </lineage>
</organism>
<evidence type="ECO:0000313" key="1">
    <source>
        <dbReference type="EMBL" id="KAJ5552807.1"/>
    </source>
</evidence>
<reference evidence="1 2" key="1">
    <citation type="journal article" date="2023" name="IMA Fungus">
        <title>Comparative genomic study of the Penicillium genus elucidates a diverse pangenome and 15 lateral gene transfer events.</title>
        <authorList>
            <person name="Petersen C."/>
            <person name="Sorensen T."/>
            <person name="Nielsen M.R."/>
            <person name="Sondergaard T.E."/>
            <person name="Sorensen J.L."/>
            <person name="Fitzpatrick D.A."/>
            <person name="Frisvad J.C."/>
            <person name="Nielsen K.L."/>
        </authorList>
    </citation>
    <scope>NUCLEOTIDE SEQUENCE [LARGE SCALE GENOMIC DNA]</scope>
    <source>
        <strain evidence="1 2">IBT 35679</strain>
    </source>
</reference>
<protein>
    <submittedName>
        <fullName evidence="1">Uncharacterized protein</fullName>
    </submittedName>
</protein>
<proteinExistence type="predicted"/>
<keyword evidence="2" id="KW-1185">Reference proteome</keyword>
<dbReference type="Proteomes" id="UP001220324">
    <property type="component" value="Unassembled WGS sequence"/>
</dbReference>
<accession>A0AAD6GHS5</accession>
<name>A0AAD6GHS5_9EURO</name>
<gene>
    <name evidence="1" type="ORF">N7494_002185</name>
</gene>
<evidence type="ECO:0000313" key="2">
    <source>
        <dbReference type="Proteomes" id="UP001220324"/>
    </source>
</evidence>
<dbReference type="EMBL" id="JAQIZZ010000002">
    <property type="protein sequence ID" value="KAJ5552807.1"/>
    <property type="molecule type" value="Genomic_DNA"/>
</dbReference>